<evidence type="ECO:0000313" key="6">
    <source>
        <dbReference type="Proteomes" id="UP000695022"/>
    </source>
</evidence>
<dbReference type="Gene3D" id="3.30.530.20">
    <property type="match status" value="1"/>
</dbReference>
<dbReference type="PANTHER" id="PTHR12901:SF10">
    <property type="entry name" value="COENZYME Q-BINDING PROTEIN COQ10, MITOCHONDRIAL"/>
    <property type="match status" value="1"/>
</dbReference>
<name>A0ABM1EW56_PRICU</name>
<dbReference type="InterPro" id="IPR023393">
    <property type="entry name" value="START-like_dom_sf"/>
</dbReference>
<evidence type="ECO:0000313" key="7">
    <source>
        <dbReference type="RefSeq" id="XP_014676427.1"/>
    </source>
</evidence>
<evidence type="ECO:0000256" key="1">
    <source>
        <dbReference type="ARBA" id="ARBA00006885"/>
    </source>
</evidence>
<dbReference type="PANTHER" id="PTHR12901">
    <property type="entry name" value="SPERM PROTEIN HOMOLOG"/>
    <property type="match status" value="1"/>
</dbReference>
<sequence>MAIGSIASELTSSEMRASSRFLCRDAASSLLLAHEPRPPPQRPLSRIPATSQRGSTPPPPSLCPRRHFFKLPSLPFGGKRKDYSEQRILGYSMQQMYNVVADVDKYPEFVPWCTDATIANRTSRHFNCMMEIGFHPLIERYNSVVTVVPPNLVRSVCTDGMLFNHLETTWRFSPGIRGNDSSCRLEFSLSFEFRSVLHSHLSSVFFNEVVKTMVRSFLRRARALYGEASIVDHRRPTVVSRS</sequence>
<accession>A0ABM1EW56</accession>
<evidence type="ECO:0000256" key="2">
    <source>
        <dbReference type="ARBA" id="ARBA00011814"/>
    </source>
</evidence>
<dbReference type="InterPro" id="IPR005031">
    <property type="entry name" value="COQ10_START"/>
</dbReference>
<keyword evidence="6" id="KW-1185">Reference proteome</keyword>
<evidence type="ECO:0000259" key="5">
    <source>
        <dbReference type="Pfam" id="PF03364"/>
    </source>
</evidence>
<feature type="domain" description="Coenzyme Q-binding protein COQ10 START" evidence="5">
    <location>
        <begin position="90"/>
        <end position="217"/>
    </location>
</feature>
<protein>
    <submittedName>
        <fullName evidence="7">Coenzyme Q-binding protein COQ10 homolog B, mitochondrial-like isoform X1</fullName>
    </submittedName>
</protein>
<gene>
    <name evidence="7" type="primary">LOC106816358</name>
</gene>
<comment type="subunit">
    <text evidence="2">Interacts with coenzyme Q.</text>
</comment>
<feature type="region of interest" description="Disordered" evidence="4">
    <location>
        <begin position="33"/>
        <end position="62"/>
    </location>
</feature>
<proteinExistence type="inferred from homology"/>
<dbReference type="GeneID" id="106816358"/>
<evidence type="ECO:0000256" key="3">
    <source>
        <dbReference type="ARBA" id="ARBA00024947"/>
    </source>
</evidence>
<evidence type="ECO:0000256" key="4">
    <source>
        <dbReference type="SAM" id="MobiDB-lite"/>
    </source>
</evidence>
<organism evidence="6 7">
    <name type="scientific">Priapulus caudatus</name>
    <name type="common">Priapulid worm</name>
    <dbReference type="NCBI Taxonomy" id="37621"/>
    <lineage>
        <taxon>Eukaryota</taxon>
        <taxon>Metazoa</taxon>
        <taxon>Ecdysozoa</taxon>
        <taxon>Scalidophora</taxon>
        <taxon>Priapulida</taxon>
        <taxon>Priapulimorpha</taxon>
        <taxon>Priapulimorphida</taxon>
        <taxon>Priapulidae</taxon>
        <taxon>Priapulus</taxon>
    </lineage>
</organism>
<dbReference type="Proteomes" id="UP000695022">
    <property type="component" value="Unplaced"/>
</dbReference>
<dbReference type="InterPro" id="IPR044996">
    <property type="entry name" value="COQ10-like"/>
</dbReference>
<comment type="function">
    <text evidence="3">Required for the function of coenzyme Q in the respiratory chain. May serve as a chaperone or may be involved in the transport of Q6 from its site of synthesis to the catalytic sites of the respiratory complexes.</text>
</comment>
<dbReference type="CDD" id="cd07813">
    <property type="entry name" value="COQ10p_like"/>
    <property type="match status" value="1"/>
</dbReference>
<reference evidence="7" key="1">
    <citation type="submission" date="2025-08" db="UniProtKB">
        <authorList>
            <consortium name="RefSeq"/>
        </authorList>
    </citation>
    <scope>IDENTIFICATION</scope>
</reference>
<comment type="similarity">
    <text evidence="1">Belongs to the COQ10 family.</text>
</comment>
<dbReference type="RefSeq" id="XP_014676427.1">
    <property type="nucleotide sequence ID" value="XM_014820941.1"/>
</dbReference>
<dbReference type="Pfam" id="PF03364">
    <property type="entry name" value="Polyketide_cyc"/>
    <property type="match status" value="1"/>
</dbReference>
<dbReference type="SUPFAM" id="SSF55961">
    <property type="entry name" value="Bet v1-like"/>
    <property type="match status" value="1"/>
</dbReference>